<dbReference type="PANTHER" id="PTHR30620">
    <property type="entry name" value="PERIPLASMIC BETA-GLUCOSIDASE-RELATED"/>
    <property type="match status" value="1"/>
</dbReference>
<name>A0A0S7BST2_9CHLR</name>
<comment type="similarity">
    <text evidence="1 3">Belongs to the glycosyl hydrolase 3 family.</text>
</comment>
<sequence length="783" mass="85932">MGITPKQFYKNYVPIETKVSALMEQMTLDEKIAQLGSCWFYELQSNGKLDMQKVQKRFSNGIGQITRLTCTSILPPVQAAQTANLLQKVLLEQTRLGIPAIFHEECNSGSIALGATIFPQSIGLASTFQPELARLMAAEIQKQLRAIGVHQGLAPELDVARDPRWGRIEETFGEDPLLISQFGMQYTRGLQGADFHHGIIATGKHFVGHSLSQGGLNCAPVQVGKRTLWETYLMPFQAAIRDAGLASIMNAYPELDGEVAAASKNLLTDLLRNQLGFQGLVVSDYEAIIMLHTYHRMASSWAEAAAAAMNAGIDVELPTTKCYAEDLIHQIEAGIVHMERIDQAVANHLTMKFKLGLFENPFVDEGKVLEVFETQQQRDLAKNIAAKGMVLLTNNGILPLSKNIKTIAVIGPNADDERNLCGAYSYVGMIDNWIYSKIPDSSFINLDRDSLIKDQPIVITPLNAIKEKLPNSKILYAKGCDVNSQDRSGFPSAIQAAQKADAVILILGDRSGMIPDCTCGETRDSADLKLPGVQTDLAEAIFTVGKPAVVVLINGRPLAIPDIVKRADAILEAWIPGEEGGTAIADILFGDQNPGGKLPITFPRSVGQVPIFYNNKPAGMKSNWHIDYVSESVKPLFPFGHGLSYSHFRYSDFSIDKPQAGMDETVIISCTVENIGSIAGDEVVQLYICDEYGSIPRPVKELKGFQRISLAAGESRTIHFLLPVNMLAFYDENFDLVIEPGRILVMIGSSSEDIRMQGAFEITGDRKMMIHERIFICPTKVES</sequence>
<evidence type="ECO:0000256" key="3">
    <source>
        <dbReference type="RuleBase" id="RU361161"/>
    </source>
</evidence>
<dbReference type="PROSITE" id="PS00775">
    <property type="entry name" value="GLYCOSYL_HYDROL_F3"/>
    <property type="match status" value="1"/>
</dbReference>
<dbReference type="PRINTS" id="PR00133">
    <property type="entry name" value="GLHYDRLASE3"/>
</dbReference>
<dbReference type="InterPro" id="IPR017853">
    <property type="entry name" value="GH"/>
</dbReference>
<dbReference type="InterPro" id="IPR001764">
    <property type="entry name" value="Glyco_hydro_3_N"/>
</dbReference>
<dbReference type="InterPro" id="IPR019800">
    <property type="entry name" value="Glyco_hydro_3_AS"/>
</dbReference>
<evidence type="ECO:0000313" key="5">
    <source>
        <dbReference type="EMBL" id="GAP40244.1"/>
    </source>
</evidence>
<dbReference type="SUPFAM" id="SSF51445">
    <property type="entry name" value="(Trans)glycosidases"/>
    <property type="match status" value="1"/>
</dbReference>
<dbReference type="Pfam" id="PF14310">
    <property type="entry name" value="Fn3-like"/>
    <property type="match status" value="1"/>
</dbReference>
<dbReference type="Pfam" id="PF00933">
    <property type="entry name" value="Glyco_hydro_3"/>
    <property type="match status" value="1"/>
</dbReference>
<accession>A0A0S7BST2</accession>
<dbReference type="FunFam" id="2.60.40.10:FF:000495">
    <property type="entry name" value="Periplasmic beta-glucosidase"/>
    <property type="match status" value="1"/>
</dbReference>
<dbReference type="SUPFAM" id="SSF52279">
    <property type="entry name" value="Beta-D-glucan exohydrolase, C-terminal domain"/>
    <property type="match status" value="1"/>
</dbReference>
<evidence type="ECO:0000256" key="2">
    <source>
        <dbReference type="ARBA" id="ARBA00022801"/>
    </source>
</evidence>
<dbReference type="InterPro" id="IPR036881">
    <property type="entry name" value="Glyco_hydro_3_C_sf"/>
</dbReference>
<dbReference type="GO" id="GO:0009251">
    <property type="term" value="P:glucan catabolic process"/>
    <property type="evidence" value="ECO:0007669"/>
    <property type="project" value="TreeGrafter"/>
</dbReference>
<dbReference type="PANTHER" id="PTHR30620:SF123">
    <property type="entry name" value="BETA-XYLOSIDASE"/>
    <property type="match status" value="1"/>
</dbReference>
<dbReference type="STRING" id="1678840.ATC1_13211"/>
<reference evidence="5" key="1">
    <citation type="journal article" date="2015" name="Genome Announc.">
        <title>Draft Genome Sequence of Anaerolineae Strain TC1, a Novel Isolate from a Methanogenic Wastewater Treatment System.</title>
        <authorList>
            <person name="Matsuura N."/>
            <person name="Tourlousse D.M."/>
            <person name="Sun L."/>
            <person name="Toyonaga M."/>
            <person name="Kuroda K."/>
            <person name="Ohashi A."/>
            <person name="Cruz R."/>
            <person name="Yamaguchi T."/>
            <person name="Sekiguchi Y."/>
        </authorList>
    </citation>
    <scope>NUCLEOTIDE SEQUENCE [LARGE SCALE GENOMIC DNA]</scope>
    <source>
        <strain evidence="5">TC1</strain>
    </source>
</reference>
<gene>
    <name evidence="5" type="ORF">ATC1_13211</name>
</gene>
<evidence type="ECO:0000256" key="1">
    <source>
        <dbReference type="ARBA" id="ARBA00005336"/>
    </source>
</evidence>
<dbReference type="Gene3D" id="2.60.40.10">
    <property type="entry name" value="Immunoglobulins"/>
    <property type="match status" value="1"/>
</dbReference>
<keyword evidence="2 3" id="KW-0378">Hydrolase</keyword>
<dbReference type="Proteomes" id="UP000053370">
    <property type="component" value="Unassembled WGS sequence"/>
</dbReference>
<keyword evidence="3" id="KW-0326">Glycosidase</keyword>
<feature type="domain" description="Fibronectin type III-like" evidence="4">
    <location>
        <begin position="682"/>
        <end position="751"/>
    </location>
</feature>
<dbReference type="GO" id="GO:0008422">
    <property type="term" value="F:beta-glucosidase activity"/>
    <property type="evidence" value="ECO:0007669"/>
    <property type="project" value="UniProtKB-ARBA"/>
</dbReference>
<dbReference type="InterPro" id="IPR051915">
    <property type="entry name" value="Cellulose_Degrad_GH3"/>
</dbReference>
<dbReference type="InterPro" id="IPR002772">
    <property type="entry name" value="Glyco_hydro_3_C"/>
</dbReference>
<dbReference type="Pfam" id="PF01915">
    <property type="entry name" value="Glyco_hydro_3_C"/>
    <property type="match status" value="1"/>
</dbReference>
<proteinExistence type="inferred from homology"/>
<protein>
    <submittedName>
        <fullName evidence="5">Periplasmic beta-glucosidase</fullName>
    </submittedName>
</protein>
<dbReference type="InterPro" id="IPR013783">
    <property type="entry name" value="Ig-like_fold"/>
</dbReference>
<organism evidence="5">
    <name type="scientific">Flexilinea flocculi</name>
    <dbReference type="NCBI Taxonomy" id="1678840"/>
    <lineage>
        <taxon>Bacteria</taxon>
        <taxon>Bacillati</taxon>
        <taxon>Chloroflexota</taxon>
        <taxon>Anaerolineae</taxon>
        <taxon>Anaerolineales</taxon>
        <taxon>Anaerolineaceae</taxon>
        <taxon>Flexilinea</taxon>
    </lineage>
</organism>
<dbReference type="InterPro" id="IPR036962">
    <property type="entry name" value="Glyco_hydro_3_N_sf"/>
</dbReference>
<evidence type="ECO:0000313" key="6">
    <source>
        <dbReference type="Proteomes" id="UP000053370"/>
    </source>
</evidence>
<dbReference type="AlphaFoldDB" id="A0A0S7BST2"/>
<dbReference type="EMBL" id="DF968181">
    <property type="protein sequence ID" value="GAP40244.1"/>
    <property type="molecule type" value="Genomic_DNA"/>
</dbReference>
<evidence type="ECO:0000259" key="4">
    <source>
        <dbReference type="SMART" id="SM01217"/>
    </source>
</evidence>
<dbReference type="PATRIC" id="fig|1678840.3.peg.1459"/>
<dbReference type="InterPro" id="IPR026891">
    <property type="entry name" value="Fn3-like"/>
</dbReference>
<keyword evidence="6" id="KW-1185">Reference proteome</keyword>
<dbReference type="Gene3D" id="3.20.20.300">
    <property type="entry name" value="Glycoside hydrolase, family 3, N-terminal domain"/>
    <property type="match status" value="1"/>
</dbReference>
<dbReference type="RefSeq" id="WP_062279360.1">
    <property type="nucleotide sequence ID" value="NZ_DF968181.1"/>
</dbReference>
<dbReference type="OrthoDB" id="9805821at2"/>
<dbReference type="SMART" id="SM01217">
    <property type="entry name" value="Fn3_like"/>
    <property type="match status" value="1"/>
</dbReference>
<dbReference type="Gene3D" id="3.40.50.1700">
    <property type="entry name" value="Glycoside hydrolase family 3 C-terminal domain"/>
    <property type="match status" value="1"/>
</dbReference>